<organism evidence="1">
    <name type="scientific">marine sediment metagenome</name>
    <dbReference type="NCBI Taxonomy" id="412755"/>
    <lineage>
        <taxon>unclassified sequences</taxon>
        <taxon>metagenomes</taxon>
        <taxon>ecological metagenomes</taxon>
    </lineage>
</organism>
<dbReference type="AlphaFoldDB" id="A0A0F9ITL3"/>
<accession>A0A0F9ITL3</accession>
<evidence type="ECO:0000313" key="1">
    <source>
        <dbReference type="EMBL" id="KKL97135.1"/>
    </source>
</evidence>
<sequence length="73" mass="8200">MSIVAQSRGLGSGARGKKTYRKRFFCVDCHKTRSVKLLWGLAGMRIRHFKPIDADEEEVVCGKCGGTNFLPQR</sequence>
<protein>
    <submittedName>
        <fullName evidence="1">Uncharacterized protein</fullName>
    </submittedName>
</protein>
<dbReference type="EMBL" id="LAZR01018240">
    <property type="protein sequence ID" value="KKL97135.1"/>
    <property type="molecule type" value="Genomic_DNA"/>
</dbReference>
<proteinExistence type="predicted"/>
<comment type="caution">
    <text evidence="1">The sequence shown here is derived from an EMBL/GenBank/DDBJ whole genome shotgun (WGS) entry which is preliminary data.</text>
</comment>
<gene>
    <name evidence="1" type="ORF">LCGC14_1837480</name>
</gene>
<reference evidence="1" key="1">
    <citation type="journal article" date="2015" name="Nature">
        <title>Complex archaea that bridge the gap between prokaryotes and eukaryotes.</title>
        <authorList>
            <person name="Spang A."/>
            <person name="Saw J.H."/>
            <person name="Jorgensen S.L."/>
            <person name="Zaremba-Niedzwiedzka K."/>
            <person name="Martijn J."/>
            <person name="Lind A.E."/>
            <person name="van Eijk R."/>
            <person name="Schleper C."/>
            <person name="Guy L."/>
            <person name="Ettema T.J."/>
        </authorList>
    </citation>
    <scope>NUCLEOTIDE SEQUENCE</scope>
</reference>
<name>A0A0F9ITL3_9ZZZZ</name>